<evidence type="ECO:0000313" key="2">
    <source>
        <dbReference type="Proteomes" id="UP000006038"/>
    </source>
</evidence>
<sequence>MALQLENGRPHHHHQEGMPGHLVVVPSPPPLAVSRFRQPLCLNFEVFLSFSSLSFYPLCPLRLVLSDPTVGRGARDCSSDCARHTGVTFLTVWCMRSCSSWAWRVFSSTPVCLLAVTMQLRPVRLTDRVTAYNYKGLARAPDIFFWLT</sequence>
<evidence type="ECO:0000313" key="1">
    <source>
        <dbReference type="EnsemblPlants" id="OB04G28930.1"/>
    </source>
</evidence>
<dbReference type="Proteomes" id="UP000006038">
    <property type="component" value="Chromosome 4"/>
</dbReference>
<accession>J3M0G8</accession>
<dbReference type="AlphaFoldDB" id="J3M0G8"/>
<dbReference type="Gramene" id="OB04G28930.1">
    <property type="protein sequence ID" value="OB04G28930.1"/>
    <property type="gene ID" value="OB04G28930"/>
</dbReference>
<organism evidence="1">
    <name type="scientific">Oryza brachyantha</name>
    <name type="common">malo sina</name>
    <dbReference type="NCBI Taxonomy" id="4533"/>
    <lineage>
        <taxon>Eukaryota</taxon>
        <taxon>Viridiplantae</taxon>
        <taxon>Streptophyta</taxon>
        <taxon>Embryophyta</taxon>
        <taxon>Tracheophyta</taxon>
        <taxon>Spermatophyta</taxon>
        <taxon>Magnoliopsida</taxon>
        <taxon>Liliopsida</taxon>
        <taxon>Poales</taxon>
        <taxon>Poaceae</taxon>
        <taxon>BOP clade</taxon>
        <taxon>Oryzoideae</taxon>
        <taxon>Oryzeae</taxon>
        <taxon>Oryzinae</taxon>
        <taxon>Oryza</taxon>
    </lineage>
</organism>
<keyword evidence="2" id="KW-1185">Reference proteome</keyword>
<dbReference type="HOGENOM" id="CLU_1761578_0_0_1"/>
<reference evidence="1" key="2">
    <citation type="submission" date="2013-04" db="UniProtKB">
        <authorList>
            <consortium name="EnsemblPlants"/>
        </authorList>
    </citation>
    <scope>IDENTIFICATION</scope>
</reference>
<name>J3M0G8_ORYBR</name>
<proteinExistence type="predicted"/>
<dbReference type="EnsemblPlants" id="OB04G28930.1">
    <property type="protein sequence ID" value="OB04G28930.1"/>
    <property type="gene ID" value="OB04G28930"/>
</dbReference>
<reference evidence="1" key="1">
    <citation type="journal article" date="2013" name="Nat. Commun.">
        <title>Whole-genome sequencing of Oryza brachyantha reveals mechanisms underlying Oryza genome evolution.</title>
        <authorList>
            <person name="Chen J."/>
            <person name="Huang Q."/>
            <person name="Gao D."/>
            <person name="Wang J."/>
            <person name="Lang Y."/>
            <person name="Liu T."/>
            <person name="Li B."/>
            <person name="Bai Z."/>
            <person name="Luis Goicoechea J."/>
            <person name="Liang C."/>
            <person name="Chen C."/>
            <person name="Zhang W."/>
            <person name="Sun S."/>
            <person name="Liao Y."/>
            <person name="Zhang X."/>
            <person name="Yang L."/>
            <person name="Song C."/>
            <person name="Wang M."/>
            <person name="Shi J."/>
            <person name="Liu G."/>
            <person name="Liu J."/>
            <person name="Zhou H."/>
            <person name="Zhou W."/>
            <person name="Yu Q."/>
            <person name="An N."/>
            <person name="Chen Y."/>
            <person name="Cai Q."/>
            <person name="Wang B."/>
            <person name="Liu B."/>
            <person name="Min J."/>
            <person name="Huang Y."/>
            <person name="Wu H."/>
            <person name="Li Z."/>
            <person name="Zhang Y."/>
            <person name="Yin Y."/>
            <person name="Song W."/>
            <person name="Jiang J."/>
            <person name="Jackson S.A."/>
            <person name="Wing R.A."/>
            <person name="Wang J."/>
            <person name="Chen M."/>
        </authorList>
    </citation>
    <scope>NUCLEOTIDE SEQUENCE [LARGE SCALE GENOMIC DNA]</scope>
    <source>
        <strain evidence="1">cv. IRGC 101232</strain>
    </source>
</reference>
<protein>
    <submittedName>
        <fullName evidence="1">Uncharacterized protein</fullName>
    </submittedName>
</protein>